<protein>
    <recommendedName>
        <fullName evidence="3">AlgX/AlgJ SGNH hydrolase-like domain-containing protein</fullName>
    </recommendedName>
</protein>
<dbReference type="EMBL" id="BMYR01000005">
    <property type="protein sequence ID" value="GGW58724.1"/>
    <property type="molecule type" value="Genomic_DNA"/>
</dbReference>
<gene>
    <name evidence="1" type="ORF">GCM10008111_13400</name>
</gene>
<comment type="caution">
    <text evidence="1">The sequence shown here is derived from an EMBL/GenBank/DDBJ whole genome shotgun (WGS) entry which is preliminary data.</text>
</comment>
<name>A0ABQ2WME4_9ALTE</name>
<evidence type="ECO:0000313" key="1">
    <source>
        <dbReference type="EMBL" id="GGW58724.1"/>
    </source>
</evidence>
<sequence>MSDYTINISKYEQRRGSVCRWWLDYPVVSKSYSSDDLMNSGIIFQGWVLFDFPCQAQVYIKQGTEVEFWDLNHSRPDVIKAILKQDFNKHPQLNCGFRFQYKLHAQNFELGVKSNGELYPLVLGSIDGPFKVISGQNGWLFLDNDTNKSVEQFTGKLLLDSKSKASWFKFMQDLLDITDKLNCKHALLIAPSKEFVYEKFYPFKKANITPIEQVLKLAPKTINICYPDKILKLAKERSYRLTDTHWSPYGAMLASIALVESLGISINVESLFEDDEYREVDVVGDLGNKVFPAIFSKEKILKSFSYRKFLVFDNNLANFGRTMILENEDAPIKGHLVIFGASSSYSMLDYLSRVFSKITLMHTAGNIDSTILAKLLPDYLVCQSNARYVIRAPIANYDLEEVIKVKLSY</sequence>
<proteinExistence type="predicted"/>
<evidence type="ECO:0008006" key="3">
    <source>
        <dbReference type="Google" id="ProtNLM"/>
    </source>
</evidence>
<evidence type="ECO:0000313" key="2">
    <source>
        <dbReference type="Proteomes" id="UP000634667"/>
    </source>
</evidence>
<accession>A0ABQ2WME4</accession>
<dbReference type="RefSeq" id="WP_189481806.1">
    <property type="nucleotide sequence ID" value="NZ_BMYR01000005.1"/>
</dbReference>
<organism evidence="1 2">
    <name type="scientific">Alishewanella tabrizica</name>
    <dbReference type="NCBI Taxonomy" id="671278"/>
    <lineage>
        <taxon>Bacteria</taxon>
        <taxon>Pseudomonadati</taxon>
        <taxon>Pseudomonadota</taxon>
        <taxon>Gammaproteobacteria</taxon>
        <taxon>Alteromonadales</taxon>
        <taxon>Alteromonadaceae</taxon>
        <taxon>Alishewanella</taxon>
    </lineage>
</organism>
<keyword evidence="2" id="KW-1185">Reference proteome</keyword>
<reference evidence="2" key="1">
    <citation type="journal article" date="2019" name="Int. J. Syst. Evol. Microbiol.">
        <title>The Global Catalogue of Microorganisms (GCM) 10K type strain sequencing project: providing services to taxonomists for standard genome sequencing and annotation.</title>
        <authorList>
            <consortium name="The Broad Institute Genomics Platform"/>
            <consortium name="The Broad Institute Genome Sequencing Center for Infectious Disease"/>
            <person name="Wu L."/>
            <person name="Ma J."/>
        </authorList>
    </citation>
    <scope>NUCLEOTIDE SEQUENCE [LARGE SCALE GENOMIC DNA]</scope>
    <source>
        <strain evidence="2">KCTC 23723</strain>
    </source>
</reference>
<dbReference type="Proteomes" id="UP000634667">
    <property type="component" value="Unassembled WGS sequence"/>
</dbReference>